<dbReference type="EMBL" id="JACOGF010000001">
    <property type="protein sequence ID" value="MBC3915974.1"/>
    <property type="molecule type" value="Genomic_DNA"/>
</dbReference>
<evidence type="ECO:0000313" key="2">
    <source>
        <dbReference type="Proteomes" id="UP000650424"/>
    </source>
</evidence>
<gene>
    <name evidence="1" type="ORF">H8L32_00620</name>
</gene>
<sequence length="129" mass="15059">MRKIVKIILVILITCWFLYSLLFQVRRKTGDDASVLPVDPMEVRASNGDFDAIKILRQRYVDRHQFGMADYWLYKGALYGESVMTNEYLLKFRSMSEKEKQAELQSIRTSTASQEQKDVLLKKLTDSVK</sequence>
<protein>
    <submittedName>
        <fullName evidence="1">Uncharacterized protein</fullName>
    </submittedName>
</protein>
<organism evidence="1 2">
    <name type="scientific">Undibacterium hunanense</name>
    <dbReference type="NCBI Taxonomy" id="2762292"/>
    <lineage>
        <taxon>Bacteria</taxon>
        <taxon>Pseudomonadati</taxon>
        <taxon>Pseudomonadota</taxon>
        <taxon>Betaproteobacteria</taxon>
        <taxon>Burkholderiales</taxon>
        <taxon>Oxalobacteraceae</taxon>
        <taxon>Undibacterium</taxon>
    </lineage>
</organism>
<dbReference type="RefSeq" id="WP_186945236.1">
    <property type="nucleotide sequence ID" value="NZ_JACOGF010000001.1"/>
</dbReference>
<proteinExistence type="predicted"/>
<dbReference type="Proteomes" id="UP000650424">
    <property type="component" value="Unassembled WGS sequence"/>
</dbReference>
<accession>A0ABR6ZK69</accession>
<reference evidence="1 2" key="1">
    <citation type="submission" date="2020-08" db="EMBL/GenBank/DDBJ databases">
        <title>Novel species isolated from subtropical streams in China.</title>
        <authorList>
            <person name="Lu H."/>
        </authorList>
    </citation>
    <scope>NUCLEOTIDE SEQUENCE [LARGE SCALE GENOMIC DNA]</scope>
    <source>
        <strain evidence="1 2">CY18W</strain>
    </source>
</reference>
<comment type="caution">
    <text evidence="1">The sequence shown here is derived from an EMBL/GenBank/DDBJ whole genome shotgun (WGS) entry which is preliminary data.</text>
</comment>
<name>A0ABR6ZK69_9BURK</name>
<evidence type="ECO:0000313" key="1">
    <source>
        <dbReference type="EMBL" id="MBC3915974.1"/>
    </source>
</evidence>
<keyword evidence="2" id="KW-1185">Reference proteome</keyword>